<dbReference type="InterPro" id="IPR050270">
    <property type="entry name" value="DegV_domain_contain"/>
</dbReference>
<dbReference type="AlphaFoldDB" id="A0A9Q5P0A5"/>
<dbReference type="Pfam" id="PF02645">
    <property type="entry name" value="DegV"/>
    <property type="match status" value="1"/>
</dbReference>
<dbReference type="SUPFAM" id="SSF82549">
    <property type="entry name" value="DAK1/DegV-like"/>
    <property type="match status" value="1"/>
</dbReference>
<dbReference type="NCBIfam" id="TIGR00762">
    <property type="entry name" value="DegV"/>
    <property type="match status" value="1"/>
</dbReference>
<evidence type="ECO:0000313" key="2">
    <source>
        <dbReference type="EMBL" id="OFI46716.1"/>
    </source>
</evidence>
<keyword evidence="3" id="KW-1185">Reference proteome</keyword>
<evidence type="ECO:0000256" key="1">
    <source>
        <dbReference type="ARBA" id="ARBA00023121"/>
    </source>
</evidence>
<dbReference type="Gene3D" id="3.30.1180.10">
    <property type="match status" value="1"/>
</dbReference>
<dbReference type="PANTHER" id="PTHR33434">
    <property type="entry name" value="DEGV DOMAIN-CONTAINING PROTEIN DR_1986-RELATED"/>
    <property type="match status" value="1"/>
</dbReference>
<sequence length="276" mass="29992">MSIKIVTDSTITIEPGLVEELDITVVPLTILIDGVLYKDTDLDSEEFIEKMQSSKNLPKTSQPPVGVFAEVYDDLGADGSQVISIHLTKILSGTVEAARQASNLTNTDVTVIDSEFIDQALKYQVVEAARLAKDGATKEEILASIENVKNNTELFIGVATLENLVKGGRIGRATGMVGNLLNFKIILQLTSEELAQVAKGRGNKTFTKWVDEYAKSLEGRNVKEISISHAGYPPIADYAKEKLQPYVEKEIISLPTNSTIATHAGMGAFAVMTEFE</sequence>
<evidence type="ECO:0000313" key="3">
    <source>
        <dbReference type="Proteomes" id="UP000177273"/>
    </source>
</evidence>
<dbReference type="PANTHER" id="PTHR33434:SF8">
    <property type="entry name" value="DEGV DOMAIN-CONTAINING PROTEIN SPR1019"/>
    <property type="match status" value="1"/>
</dbReference>
<keyword evidence="1" id="KW-0446">Lipid-binding</keyword>
<dbReference type="RefSeq" id="WP_070787849.1">
    <property type="nucleotide sequence ID" value="NZ_MKIQ01000027.1"/>
</dbReference>
<dbReference type="OrthoDB" id="5429275at2"/>
<dbReference type="Proteomes" id="UP000177273">
    <property type="component" value="Unassembled WGS sequence"/>
</dbReference>
<dbReference type="InterPro" id="IPR003797">
    <property type="entry name" value="DegV"/>
</dbReference>
<gene>
    <name evidence="2" type="ORF">BG262_02645</name>
</gene>
<dbReference type="PROSITE" id="PS51482">
    <property type="entry name" value="DEGV"/>
    <property type="match status" value="1"/>
</dbReference>
<organism evidence="2 3">
    <name type="scientific">Floricoccus penangensis</name>
    <dbReference type="NCBI Taxonomy" id="1859475"/>
    <lineage>
        <taxon>Bacteria</taxon>
        <taxon>Bacillati</taxon>
        <taxon>Bacillota</taxon>
        <taxon>Bacilli</taxon>
        <taxon>Lactobacillales</taxon>
        <taxon>Streptococcaceae</taxon>
        <taxon>Floricoccus</taxon>
    </lineage>
</organism>
<accession>A0A9Q5P0A5</accession>
<dbReference type="EMBL" id="MKIQ01000027">
    <property type="protein sequence ID" value="OFI46716.1"/>
    <property type="molecule type" value="Genomic_DNA"/>
</dbReference>
<reference evidence="3" key="1">
    <citation type="submission" date="2016-09" db="EMBL/GenBank/DDBJ databases">
        <title>Draft genome sequence of a novel species of the family Streptococcaceae isolated from flowers.</title>
        <authorList>
            <person name="Chuah L.-O."/>
            <person name="Yap K.-P."/>
            <person name="Thong K.L."/>
            <person name="Liong M.T."/>
            <person name="Ahmad R."/>
            <person name="Rusul G."/>
        </authorList>
    </citation>
    <scope>NUCLEOTIDE SEQUENCE [LARGE SCALE GENOMIC DNA]</scope>
    <source>
        <strain evidence="3">HibF3</strain>
    </source>
</reference>
<dbReference type="InterPro" id="IPR043168">
    <property type="entry name" value="DegV_C"/>
</dbReference>
<protein>
    <submittedName>
        <fullName evidence="2">EDD domain protein</fullName>
    </submittedName>
</protein>
<name>A0A9Q5P0A5_9LACT</name>
<dbReference type="Gene3D" id="3.40.50.10170">
    <property type="match status" value="1"/>
</dbReference>
<dbReference type="GO" id="GO:0008289">
    <property type="term" value="F:lipid binding"/>
    <property type="evidence" value="ECO:0007669"/>
    <property type="project" value="UniProtKB-KW"/>
</dbReference>
<proteinExistence type="predicted"/>
<comment type="caution">
    <text evidence="2">The sequence shown here is derived from an EMBL/GenBank/DDBJ whole genome shotgun (WGS) entry which is preliminary data.</text>
</comment>